<sequence>MKNRLLHYFLLEFKELLIFQGAKNFLSANIVRKPIFVRKYCPQTNFRPQILSAKKIKKSFHKKYYSPDTATYLRRIEEEKRARQQGATQDNRSFLQKYWIYFVPVIAFMVCICCIILAVLLLIWLINQINEDMIEHAFMYENNEEENF</sequence>
<keyword evidence="1" id="KW-0472">Membrane</keyword>
<feature type="transmembrane region" description="Helical" evidence="1">
    <location>
        <begin position="98"/>
        <end position="126"/>
    </location>
</feature>
<keyword evidence="1" id="KW-0812">Transmembrane</keyword>
<accession>A0A914M8M8</accession>
<organism evidence="2 3">
    <name type="scientific">Meloidogyne incognita</name>
    <name type="common">Southern root-knot nematode worm</name>
    <name type="synonym">Oxyuris incognita</name>
    <dbReference type="NCBI Taxonomy" id="6306"/>
    <lineage>
        <taxon>Eukaryota</taxon>
        <taxon>Metazoa</taxon>
        <taxon>Ecdysozoa</taxon>
        <taxon>Nematoda</taxon>
        <taxon>Chromadorea</taxon>
        <taxon>Rhabditida</taxon>
        <taxon>Tylenchina</taxon>
        <taxon>Tylenchomorpha</taxon>
        <taxon>Tylenchoidea</taxon>
        <taxon>Meloidogynidae</taxon>
        <taxon>Meloidogyninae</taxon>
        <taxon>Meloidogyne</taxon>
        <taxon>Meloidogyne incognita group</taxon>
    </lineage>
</organism>
<proteinExistence type="predicted"/>
<keyword evidence="2" id="KW-1185">Reference proteome</keyword>
<evidence type="ECO:0000313" key="3">
    <source>
        <dbReference type="WBParaSite" id="Minc3s01441g23848"/>
    </source>
</evidence>
<dbReference type="Pfam" id="PF21203">
    <property type="entry name" value="ECM10"/>
    <property type="match status" value="1"/>
</dbReference>
<keyword evidence="1" id="KW-1133">Transmembrane helix</keyword>
<evidence type="ECO:0000313" key="2">
    <source>
        <dbReference type="Proteomes" id="UP000887563"/>
    </source>
</evidence>
<protein>
    <submittedName>
        <fullName evidence="3">Uncharacterized protein</fullName>
    </submittedName>
</protein>
<dbReference type="Proteomes" id="UP000887563">
    <property type="component" value="Unplaced"/>
</dbReference>
<dbReference type="AlphaFoldDB" id="A0A914M8M8"/>
<reference evidence="3" key="1">
    <citation type="submission" date="2022-11" db="UniProtKB">
        <authorList>
            <consortium name="WormBaseParasite"/>
        </authorList>
    </citation>
    <scope>IDENTIFICATION</scope>
</reference>
<name>A0A914M8M8_MELIC</name>
<dbReference type="WBParaSite" id="Minc3s01441g23848">
    <property type="protein sequence ID" value="Minc3s01441g23848"/>
    <property type="gene ID" value="Minc3s01441g23848"/>
</dbReference>
<evidence type="ECO:0000256" key="1">
    <source>
        <dbReference type="SAM" id="Phobius"/>
    </source>
</evidence>